<gene>
    <name evidence="1" type="ORF">OKA104_LOCUS46210</name>
</gene>
<evidence type="ECO:0000313" key="2">
    <source>
        <dbReference type="Proteomes" id="UP000663881"/>
    </source>
</evidence>
<evidence type="ECO:0000313" key="1">
    <source>
        <dbReference type="EMBL" id="CAF4301126.1"/>
    </source>
</evidence>
<dbReference type="Proteomes" id="UP000663881">
    <property type="component" value="Unassembled WGS sequence"/>
</dbReference>
<protein>
    <submittedName>
        <fullName evidence="1">Uncharacterized protein</fullName>
    </submittedName>
</protein>
<comment type="caution">
    <text evidence="1">The sequence shown here is derived from an EMBL/GenBank/DDBJ whole genome shotgun (WGS) entry which is preliminary data.</text>
</comment>
<proteinExistence type="predicted"/>
<feature type="non-terminal residue" evidence="1">
    <location>
        <position position="1"/>
    </location>
</feature>
<dbReference type="EMBL" id="CAJOAY010016460">
    <property type="protein sequence ID" value="CAF4301126.1"/>
    <property type="molecule type" value="Genomic_DNA"/>
</dbReference>
<dbReference type="InterPro" id="IPR027417">
    <property type="entry name" value="P-loop_NTPase"/>
</dbReference>
<dbReference type="AlphaFoldDB" id="A0A820HZP2"/>
<sequence length="116" mass="13855">QLDPIKENFLQIIDEQKSFSGPKYDSMLFSSMKFLLDYQIYYEWLSNGVLSSEIKNHTIIIIKSIEYSPPLLIDPFVQYNQWIKKYYNLEKIHFDNQYVSFSYSIVNLTYLSKSNV</sequence>
<organism evidence="1 2">
    <name type="scientific">Adineta steineri</name>
    <dbReference type="NCBI Taxonomy" id="433720"/>
    <lineage>
        <taxon>Eukaryota</taxon>
        <taxon>Metazoa</taxon>
        <taxon>Spiralia</taxon>
        <taxon>Gnathifera</taxon>
        <taxon>Rotifera</taxon>
        <taxon>Eurotatoria</taxon>
        <taxon>Bdelloidea</taxon>
        <taxon>Adinetida</taxon>
        <taxon>Adinetidae</taxon>
        <taxon>Adineta</taxon>
    </lineage>
</organism>
<reference evidence="1" key="1">
    <citation type="submission" date="2021-02" db="EMBL/GenBank/DDBJ databases">
        <authorList>
            <person name="Nowell W R."/>
        </authorList>
    </citation>
    <scope>NUCLEOTIDE SEQUENCE</scope>
</reference>
<name>A0A820HZP2_9BILA</name>
<dbReference type="Gene3D" id="3.40.50.300">
    <property type="entry name" value="P-loop containing nucleotide triphosphate hydrolases"/>
    <property type="match status" value="1"/>
</dbReference>
<accession>A0A820HZP2</accession>